<dbReference type="InterPro" id="IPR052955">
    <property type="entry name" value="UPF0703_membrane_permease"/>
</dbReference>
<dbReference type="Pfam" id="PF09323">
    <property type="entry name" value="DUF1980"/>
    <property type="match status" value="1"/>
</dbReference>
<reference evidence="4 5" key="1">
    <citation type="submission" date="2019-03" db="EMBL/GenBank/DDBJ databases">
        <title>Bacillus niacini sp. nov. a Nicotinate-Metabolizing Mesophile Isolated from Soil.</title>
        <authorList>
            <person name="Zhang G."/>
        </authorList>
    </citation>
    <scope>NUCLEOTIDE SEQUENCE [LARGE SCALE GENOMIC DNA]</scope>
    <source>
        <strain evidence="4 5">WN066</strain>
    </source>
</reference>
<proteinExistence type="predicted"/>
<keyword evidence="1" id="KW-1133">Transmembrane helix</keyword>
<evidence type="ECO:0000256" key="1">
    <source>
        <dbReference type="SAM" id="Phobius"/>
    </source>
</evidence>
<feature type="domain" description="DUF1980" evidence="3">
    <location>
        <begin position="155"/>
        <end position="294"/>
    </location>
</feature>
<dbReference type="InterPro" id="IPR048447">
    <property type="entry name" value="DUF1980_C"/>
</dbReference>
<feature type="transmembrane region" description="Helical" evidence="1">
    <location>
        <begin position="98"/>
        <end position="117"/>
    </location>
</feature>
<dbReference type="RefSeq" id="WP_133338484.1">
    <property type="nucleotide sequence ID" value="NZ_SMYO01000014.1"/>
</dbReference>
<feature type="domain" description="DUF1980" evidence="2">
    <location>
        <begin position="3"/>
        <end position="129"/>
    </location>
</feature>
<keyword evidence="1" id="KW-0812">Transmembrane</keyword>
<name>A0A4R5VKX6_9BACI</name>
<evidence type="ECO:0000313" key="5">
    <source>
        <dbReference type="Proteomes" id="UP000295132"/>
    </source>
</evidence>
<keyword evidence="1" id="KW-0472">Membrane</keyword>
<feature type="transmembrane region" description="Helical" evidence="1">
    <location>
        <begin position="35"/>
        <end position="55"/>
    </location>
</feature>
<dbReference type="InterPro" id="IPR048493">
    <property type="entry name" value="DUF1980_N"/>
</dbReference>
<organism evidence="4 5">
    <name type="scientific">Bacillus salipaludis</name>
    <dbReference type="NCBI Taxonomy" id="2547811"/>
    <lineage>
        <taxon>Bacteria</taxon>
        <taxon>Bacillati</taxon>
        <taxon>Bacillota</taxon>
        <taxon>Bacilli</taxon>
        <taxon>Bacillales</taxon>
        <taxon>Bacillaceae</taxon>
        <taxon>Bacillus</taxon>
    </lineage>
</organism>
<sequence length="298" mass="34276">MYRIVILLLFTNLFFMLHSTGNISKYINQKYSFLSYSMIYVLFFLTIVEGIRWYFASKKNEREHQHNCDCLHDHDHHHHHGHGEGKEKKFTKKKFKKILGYTFVLIPAISGVVLPVATLDSQLVDAKGFSFPALEDGNDRYGTHQVLNPDMSKFMNQGDFQDLVHKESKSYVGKNNIALTDKDFLVGLEVIYNFPGTFAGKTITMKGFSYNGPGLQSNQLFLLRFGIIHCVADSGAFGMMIQFPKNIHIPNDQWYQVTGTMDTVFYQPMKMKIPVLKVTSYKTIPKPNDPYVYRNSLN</sequence>
<protein>
    <submittedName>
        <fullName evidence="4">TIGR03943 family protein</fullName>
    </submittedName>
</protein>
<evidence type="ECO:0000259" key="2">
    <source>
        <dbReference type="Pfam" id="PF09323"/>
    </source>
</evidence>
<dbReference type="Proteomes" id="UP000295132">
    <property type="component" value="Unassembled WGS sequence"/>
</dbReference>
<dbReference type="AlphaFoldDB" id="A0A4R5VKX6"/>
<dbReference type="PANTHER" id="PTHR40047">
    <property type="entry name" value="UPF0703 PROTEIN YCGQ"/>
    <property type="match status" value="1"/>
</dbReference>
<dbReference type="EMBL" id="SMYO01000014">
    <property type="protein sequence ID" value="TDK58373.1"/>
    <property type="molecule type" value="Genomic_DNA"/>
</dbReference>
<dbReference type="InterPro" id="IPR015402">
    <property type="entry name" value="DUF1980"/>
</dbReference>
<gene>
    <name evidence="4" type="ORF">E2K98_23360</name>
</gene>
<dbReference type="NCBIfam" id="TIGR03943">
    <property type="entry name" value="TIGR03943 family putative permease subunit"/>
    <property type="match status" value="1"/>
</dbReference>
<dbReference type="Pfam" id="PF21537">
    <property type="entry name" value="DUF1980_C"/>
    <property type="match status" value="1"/>
</dbReference>
<evidence type="ECO:0000313" key="4">
    <source>
        <dbReference type="EMBL" id="TDK58373.1"/>
    </source>
</evidence>
<comment type="caution">
    <text evidence="4">The sequence shown here is derived from an EMBL/GenBank/DDBJ whole genome shotgun (WGS) entry which is preliminary data.</text>
</comment>
<accession>A0A4R5VKX6</accession>
<dbReference type="PANTHER" id="PTHR40047:SF1">
    <property type="entry name" value="UPF0703 PROTEIN YCGQ"/>
    <property type="match status" value="1"/>
</dbReference>
<evidence type="ECO:0000259" key="3">
    <source>
        <dbReference type="Pfam" id="PF21537"/>
    </source>
</evidence>